<dbReference type="Proteomes" id="UP001157418">
    <property type="component" value="Unassembled WGS sequence"/>
</dbReference>
<keyword evidence="3" id="KW-1185">Reference proteome</keyword>
<organism evidence="2 3">
    <name type="scientific">Lactuca virosa</name>
    <dbReference type="NCBI Taxonomy" id="75947"/>
    <lineage>
        <taxon>Eukaryota</taxon>
        <taxon>Viridiplantae</taxon>
        <taxon>Streptophyta</taxon>
        <taxon>Embryophyta</taxon>
        <taxon>Tracheophyta</taxon>
        <taxon>Spermatophyta</taxon>
        <taxon>Magnoliopsida</taxon>
        <taxon>eudicotyledons</taxon>
        <taxon>Gunneridae</taxon>
        <taxon>Pentapetalae</taxon>
        <taxon>asterids</taxon>
        <taxon>campanulids</taxon>
        <taxon>Asterales</taxon>
        <taxon>Asteraceae</taxon>
        <taxon>Cichorioideae</taxon>
        <taxon>Cichorieae</taxon>
        <taxon>Lactucinae</taxon>
        <taxon>Lactuca</taxon>
    </lineage>
</organism>
<evidence type="ECO:0000313" key="3">
    <source>
        <dbReference type="Proteomes" id="UP001157418"/>
    </source>
</evidence>
<evidence type="ECO:0000256" key="1">
    <source>
        <dbReference type="SAM" id="MobiDB-lite"/>
    </source>
</evidence>
<feature type="region of interest" description="Disordered" evidence="1">
    <location>
        <begin position="45"/>
        <end position="95"/>
    </location>
</feature>
<reference evidence="2 3" key="1">
    <citation type="submission" date="2022-01" db="EMBL/GenBank/DDBJ databases">
        <authorList>
            <person name="Xiong W."/>
            <person name="Schranz E."/>
        </authorList>
    </citation>
    <scope>NUCLEOTIDE SEQUENCE [LARGE SCALE GENOMIC DNA]</scope>
</reference>
<evidence type="ECO:0000313" key="2">
    <source>
        <dbReference type="EMBL" id="CAH1434738.1"/>
    </source>
</evidence>
<gene>
    <name evidence="2" type="ORF">LVIROSA_LOCUS21230</name>
</gene>
<comment type="caution">
    <text evidence="2">The sequence shown here is derived from an EMBL/GenBank/DDBJ whole genome shotgun (WGS) entry which is preliminary data.</text>
</comment>
<sequence>MDWRRLAIRTLSPSTVPSKSRCFLRGLQHHPAPPLTTPTCIADLRQLQPPSSPSPLPGIRQIDLPSTTGRPNPLSSVPNRSSTIRARRPTGGDELSVRLPDQSTLQIWLIHSTQRLYQEKDKQTHYNERLGRRVVLDSFNVISGKHSQPNAFWNKFLIKGQN</sequence>
<feature type="compositionally biased region" description="Polar residues" evidence="1">
    <location>
        <begin position="64"/>
        <end position="84"/>
    </location>
</feature>
<dbReference type="AlphaFoldDB" id="A0AAU9N316"/>
<proteinExistence type="predicted"/>
<accession>A0AAU9N316</accession>
<name>A0AAU9N316_9ASTR</name>
<protein>
    <submittedName>
        <fullName evidence="2">Uncharacterized protein</fullName>
    </submittedName>
</protein>
<dbReference type="EMBL" id="CAKMRJ010003868">
    <property type="protein sequence ID" value="CAH1434738.1"/>
    <property type="molecule type" value="Genomic_DNA"/>
</dbReference>